<organism evidence="3 4">
    <name type="scientific">Shewanella sedimentimangrovi</name>
    <dbReference type="NCBI Taxonomy" id="2814293"/>
    <lineage>
        <taxon>Bacteria</taxon>
        <taxon>Pseudomonadati</taxon>
        <taxon>Pseudomonadota</taxon>
        <taxon>Gammaproteobacteria</taxon>
        <taxon>Alteromonadales</taxon>
        <taxon>Shewanellaceae</taxon>
        <taxon>Shewanella</taxon>
    </lineage>
</organism>
<evidence type="ECO:0000313" key="3">
    <source>
        <dbReference type="EMBL" id="QSX37238.1"/>
    </source>
</evidence>
<accession>A0ABX7R332</accession>
<keyword evidence="4" id="KW-1185">Reference proteome</keyword>
<evidence type="ECO:0000259" key="2">
    <source>
        <dbReference type="Pfam" id="PF01569"/>
    </source>
</evidence>
<feature type="transmembrane region" description="Helical" evidence="1">
    <location>
        <begin position="221"/>
        <end position="240"/>
    </location>
</feature>
<feature type="transmembrane region" description="Helical" evidence="1">
    <location>
        <begin position="190"/>
        <end position="209"/>
    </location>
</feature>
<proteinExistence type="predicted"/>
<feature type="transmembrane region" description="Helical" evidence="1">
    <location>
        <begin position="79"/>
        <end position="96"/>
    </location>
</feature>
<dbReference type="RefSeq" id="WP_207380494.1">
    <property type="nucleotide sequence ID" value="NZ_CP071502.1"/>
</dbReference>
<evidence type="ECO:0000256" key="1">
    <source>
        <dbReference type="SAM" id="Phobius"/>
    </source>
</evidence>
<keyword evidence="1" id="KW-0472">Membrane</keyword>
<feature type="domain" description="Phosphatidic acid phosphatase type 2/haloperoxidase" evidence="2">
    <location>
        <begin position="109"/>
        <end position="236"/>
    </location>
</feature>
<dbReference type="CDD" id="cd03396">
    <property type="entry name" value="PAP2_like_6"/>
    <property type="match status" value="1"/>
</dbReference>
<feature type="transmembrane region" description="Helical" evidence="1">
    <location>
        <begin position="165"/>
        <end position="183"/>
    </location>
</feature>
<dbReference type="SUPFAM" id="SSF48317">
    <property type="entry name" value="Acid phosphatase/Vanadium-dependent haloperoxidase"/>
    <property type="match status" value="1"/>
</dbReference>
<feature type="transmembrane region" description="Helical" evidence="1">
    <location>
        <begin position="18"/>
        <end position="37"/>
    </location>
</feature>
<keyword evidence="1" id="KW-1133">Transmembrane helix</keyword>
<reference evidence="3 4" key="1">
    <citation type="submission" date="2021-03" db="EMBL/GenBank/DDBJ databases">
        <title>Novel species identification of genus Shewanella.</title>
        <authorList>
            <person name="Liu G."/>
            <person name="Zhang Q."/>
        </authorList>
    </citation>
    <scope>NUCLEOTIDE SEQUENCE [LARGE SCALE GENOMIC DNA]</scope>
    <source>
        <strain evidence="3 4">FJAT-52962</strain>
    </source>
</reference>
<feature type="transmembrane region" description="Helical" evidence="1">
    <location>
        <begin position="108"/>
        <end position="124"/>
    </location>
</feature>
<dbReference type="Pfam" id="PF01569">
    <property type="entry name" value="PAP2"/>
    <property type="match status" value="1"/>
</dbReference>
<keyword evidence="1" id="KW-0812">Transmembrane</keyword>
<dbReference type="InterPro" id="IPR036938">
    <property type="entry name" value="PAP2/HPO_sf"/>
</dbReference>
<dbReference type="Proteomes" id="UP000663207">
    <property type="component" value="Chromosome"/>
</dbReference>
<sequence>MHVVKAPEAALVAVTSRWWVSHLVLPVFAVLCLLGAIEHFGVDIQLAQWMFHLEGGVNTWGLRHWWFTDGVLHTGGRNLVGLMGLGLLLALGASHFRESLKPYRRGFYYLFLCVLSSVMLVRLGKNLTNVSCPWDLLQFGGKLPYVPFPWSLGTRDVGGQCFPGGHSSGAFAWICTYYFAAVYAPRYRKLVLQAVLGMGLIFALCQEFRGAHFLSHDLWSLLLSWTIASLLFSVFFPAHIRRQLAD</sequence>
<name>A0ABX7R332_9GAMM</name>
<gene>
    <name evidence="3" type="ORF">JYB85_18680</name>
</gene>
<protein>
    <submittedName>
        <fullName evidence="3">Phosphatase PAP2 family protein</fullName>
    </submittedName>
</protein>
<dbReference type="InterPro" id="IPR000326">
    <property type="entry name" value="PAP2/HPO"/>
</dbReference>
<dbReference type="EMBL" id="CP071502">
    <property type="protein sequence ID" value="QSX37238.1"/>
    <property type="molecule type" value="Genomic_DNA"/>
</dbReference>
<evidence type="ECO:0000313" key="4">
    <source>
        <dbReference type="Proteomes" id="UP000663207"/>
    </source>
</evidence>